<name>A0A9W8JT10_9AGAR</name>
<dbReference type="EMBL" id="JANKHO010001521">
    <property type="protein sequence ID" value="KAJ3500921.1"/>
    <property type="molecule type" value="Genomic_DNA"/>
</dbReference>
<evidence type="ECO:0000313" key="2">
    <source>
        <dbReference type="Proteomes" id="UP001148786"/>
    </source>
</evidence>
<evidence type="ECO:0000313" key="1">
    <source>
        <dbReference type="EMBL" id="KAJ3500921.1"/>
    </source>
</evidence>
<reference evidence="1" key="1">
    <citation type="submission" date="2022-07" db="EMBL/GenBank/DDBJ databases">
        <title>Genome Sequence of Agrocybe chaxingu.</title>
        <authorList>
            <person name="Buettner E."/>
        </authorList>
    </citation>
    <scope>NUCLEOTIDE SEQUENCE</scope>
    <source>
        <strain evidence="1">MP-N11</strain>
    </source>
</reference>
<keyword evidence="2" id="KW-1185">Reference proteome</keyword>
<sequence length="292" mass="32497">MPAPSSRDAPKFNPEKPSELIRFLSSMEDLFSAASITDDDKRKKDLCRYAPASCEHEWQAFNSYKTGTYAEFKAELIASYPEASHLTKGSLGRLKAVCADARGITSDDLSELLRLKRSFVAEATKLSEPPALLSNMEIIQLFAGCLSDEFRRQVASTLAIRAEAKRQSAINAQNQAERRVEDQHTWNEVIEAAVSIAETYQNPLGSIGRLSGSLGVSDNRERPRAQVDDFAPKMEESMARLADTLNLQLKQHVKLEEKVDRCMTMVISVGNLSVPFQLRKVVVIIVEDMGTE</sequence>
<comment type="caution">
    <text evidence="1">The sequence shown here is derived from an EMBL/GenBank/DDBJ whole genome shotgun (WGS) entry which is preliminary data.</text>
</comment>
<dbReference type="AlphaFoldDB" id="A0A9W8JT10"/>
<protein>
    <submittedName>
        <fullName evidence="1">Uncharacterized protein</fullName>
    </submittedName>
</protein>
<gene>
    <name evidence="1" type="ORF">NLJ89_g9576</name>
</gene>
<organism evidence="1 2">
    <name type="scientific">Agrocybe chaxingu</name>
    <dbReference type="NCBI Taxonomy" id="84603"/>
    <lineage>
        <taxon>Eukaryota</taxon>
        <taxon>Fungi</taxon>
        <taxon>Dikarya</taxon>
        <taxon>Basidiomycota</taxon>
        <taxon>Agaricomycotina</taxon>
        <taxon>Agaricomycetes</taxon>
        <taxon>Agaricomycetidae</taxon>
        <taxon>Agaricales</taxon>
        <taxon>Agaricineae</taxon>
        <taxon>Strophariaceae</taxon>
        <taxon>Agrocybe</taxon>
    </lineage>
</organism>
<dbReference type="Proteomes" id="UP001148786">
    <property type="component" value="Unassembled WGS sequence"/>
</dbReference>
<accession>A0A9W8JT10</accession>
<dbReference type="OrthoDB" id="2962718at2759"/>
<proteinExistence type="predicted"/>